<dbReference type="EMBL" id="CADCTR010001622">
    <property type="protein sequence ID" value="CAA9304579.1"/>
    <property type="molecule type" value="Genomic_DNA"/>
</dbReference>
<name>A0A6J4KFH7_9CHLR</name>
<organism evidence="1">
    <name type="scientific">uncultured Chloroflexia bacterium</name>
    <dbReference type="NCBI Taxonomy" id="1672391"/>
    <lineage>
        <taxon>Bacteria</taxon>
        <taxon>Bacillati</taxon>
        <taxon>Chloroflexota</taxon>
        <taxon>Chloroflexia</taxon>
        <taxon>environmental samples</taxon>
    </lineage>
</organism>
<sequence length="546" mass="60395">HRTPLFSQDSMVARSVKTGGFSRLYQFKEMVMNLIPDTPGSTPSYWCTWGAQNYDVDEMNDSSWENAVSNLSELTVFEDPGWATHFFRTASRDLFILFDVGWDVSKHVTIKRPTWQLGSLELAEDRFPSLSGSPVERLRGLNDLAKRAGWRGAALWVAAQAVGEGKEGHRLDSNELEAYWRERARWCHAAGIEYWKVDLGVHSADASYRRMVTRVAREEAPRLLVEHAVNLEPFNDVPSTRDTSGQNQGRFHVWKGGRFLEQAVALLTFCDVLRTYDVSNQLANASTLDRVVQILLAAQKTEGAGLLNCEDTLYLGAALGCALGVMRHPRWREVKGKDYDTSLSRKRIDEVTRAVRWQRLAPAFGVREAEVALDEDILSDSWHFGEGETWDRSAVGKEIVQGAPARVTRGLPLPEVIPDAEGVRPYVVASSHPNGATAIATLPRTSTERGIYTPLANISVVVKEATAPIGVFGHYQTLTLRLSEPLGERRVWGQDLASNEAQDITGQVTVNGATVTLSGTLIREVGLAAARSGDFSEPGLLVAIRP</sequence>
<dbReference type="AlphaFoldDB" id="A0A6J4KFH7"/>
<feature type="non-terminal residue" evidence="1">
    <location>
        <position position="1"/>
    </location>
</feature>
<gene>
    <name evidence="1" type="ORF">AVDCRST_MAG93-4828</name>
</gene>
<dbReference type="SUPFAM" id="SSF51445">
    <property type="entry name" value="(Trans)glycosidases"/>
    <property type="match status" value="1"/>
</dbReference>
<proteinExistence type="predicted"/>
<accession>A0A6J4KFH7</accession>
<dbReference type="InterPro" id="IPR017853">
    <property type="entry name" value="GH"/>
</dbReference>
<reference evidence="1" key="1">
    <citation type="submission" date="2020-02" db="EMBL/GenBank/DDBJ databases">
        <authorList>
            <person name="Meier V. D."/>
        </authorList>
    </citation>
    <scope>NUCLEOTIDE SEQUENCE</scope>
    <source>
        <strain evidence="1">AVDCRST_MAG93</strain>
    </source>
</reference>
<protein>
    <submittedName>
        <fullName evidence="1">Uncharacterized protein</fullName>
    </submittedName>
</protein>
<evidence type="ECO:0000313" key="1">
    <source>
        <dbReference type="EMBL" id="CAA9304579.1"/>
    </source>
</evidence>